<comment type="caution">
    <text evidence="4">The sequence shown here is derived from an EMBL/GenBank/DDBJ whole genome shotgun (WGS) entry which is preliminary data.</text>
</comment>
<feature type="domain" description="CUE" evidence="3">
    <location>
        <begin position="543"/>
        <end position="586"/>
    </location>
</feature>
<dbReference type="PROSITE" id="PS51140">
    <property type="entry name" value="CUE"/>
    <property type="match status" value="1"/>
</dbReference>
<evidence type="ECO:0000259" key="3">
    <source>
        <dbReference type="PROSITE" id="PS51140"/>
    </source>
</evidence>
<evidence type="ECO:0000256" key="1">
    <source>
        <dbReference type="ARBA" id="ARBA00022786"/>
    </source>
</evidence>
<dbReference type="Gene3D" id="1.10.8.10">
    <property type="entry name" value="DNA helicase RuvA subunit, C-terminal domain"/>
    <property type="match status" value="1"/>
</dbReference>
<name>A0A0V1PR67_9ASCO</name>
<feature type="compositionally biased region" description="Polar residues" evidence="2">
    <location>
        <begin position="355"/>
        <end position="393"/>
    </location>
</feature>
<dbReference type="AlphaFoldDB" id="A0A0V1PR67"/>
<dbReference type="Proteomes" id="UP000054251">
    <property type="component" value="Unassembled WGS sequence"/>
</dbReference>
<organism evidence="4 5">
    <name type="scientific">Debaryomyces fabryi</name>
    <dbReference type="NCBI Taxonomy" id="58627"/>
    <lineage>
        <taxon>Eukaryota</taxon>
        <taxon>Fungi</taxon>
        <taxon>Dikarya</taxon>
        <taxon>Ascomycota</taxon>
        <taxon>Saccharomycotina</taxon>
        <taxon>Pichiomycetes</taxon>
        <taxon>Debaryomycetaceae</taxon>
        <taxon>Debaryomyces</taxon>
    </lineage>
</organism>
<feature type="compositionally biased region" description="Low complexity" evidence="2">
    <location>
        <begin position="462"/>
        <end position="472"/>
    </location>
</feature>
<accession>A0A0V1PR67</accession>
<dbReference type="OrthoDB" id="4080456at2759"/>
<proteinExistence type="predicted"/>
<dbReference type="GeneID" id="26842573"/>
<feature type="region of interest" description="Disordered" evidence="2">
    <location>
        <begin position="351"/>
        <end position="472"/>
    </location>
</feature>
<feature type="region of interest" description="Disordered" evidence="2">
    <location>
        <begin position="585"/>
        <end position="612"/>
    </location>
</feature>
<protein>
    <recommendedName>
        <fullName evidence="3">CUE domain-containing protein</fullName>
    </recommendedName>
</protein>
<dbReference type="EMBL" id="LMYN01000230">
    <property type="protein sequence ID" value="KRZ98671.1"/>
    <property type="molecule type" value="Genomic_DNA"/>
</dbReference>
<gene>
    <name evidence="4" type="ORF">AC631_05564</name>
</gene>
<dbReference type="Pfam" id="PF02845">
    <property type="entry name" value="CUE"/>
    <property type="match status" value="1"/>
</dbReference>
<dbReference type="GO" id="GO:0043130">
    <property type="term" value="F:ubiquitin binding"/>
    <property type="evidence" value="ECO:0007669"/>
    <property type="project" value="InterPro"/>
</dbReference>
<sequence length="792" mass="87866">MIQLITPIADNNKILGNTYSSDSRPISLGSKVINPKRNGYYISLGPSIQILIEDEKIFRSLRTALQHLHLYHFASGLETVPQQFINLIRSPLQFSEDDLNTYHPLIFYLTGILNVSLKTLTTELTLISPINAIRKRIDELPLLGDKSCIRHKQNMLLRYNLLQISGSNLPLSLLYDLVNGKEDFFLLALIIITIDSMFPKQMNNPISLIDGNNELIRVDNALDIPKNLKTIEKLRDINLLFSKLDKLNLIDDCNVKCFSSICPGKDVQSQHTASTFDIIPHISSMHTSSDILKYTPYLQQGIQKSTDSIPMKKENGSLDDNAFCNPIQNIERTSSPMTNFRGEYSILTNPRHITGANQNSNGTKDSSLDSSEGNKAQSCSNGQNQNREASGRTNISSFNKNNSSGSNSLNKHSESNVSCGGDDNNNDDDKNNNFNRIKDNKGSTSASDSDSDSDADSNCGPESESILESESNSVFSTVLNNSKDNKEENDIVEMLADLFPVYPKSELLARVQSMTDIEELIDTIFLEQEEQNENTLKATDAKTYSSHVYTLKEIFPGCEFEVLQKILNSNAGDIALASAEILQNSTDDGISSNEKKSNSPFKNKNNMAKSHSSWNAMQMEASRLEDILNVPSQQILSYLHKHEGKFHETLVAIINENSIRKLNLASGSSSSSRSSVSSLKRVPRGGRVQGLSSKTMIPVPSIRLGSAPPDDEYKYDENSLEAKEIRAIYVGNPEFKSINEQFFEKSLVFFRGDVAKVIEIVVLLVQEKAGHCTFKEKPSAKNSSGISSQIGA</sequence>
<feature type="region of interest" description="Disordered" evidence="2">
    <location>
        <begin position="665"/>
        <end position="692"/>
    </location>
</feature>
<dbReference type="RefSeq" id="XP_015464774.1">
    <property type="nucleotide sequence ID" value="XM_015614393.1"/>
</dbReference>
<dbReference type="CDD" id="cd14279">
    <property type="entry name" value="CUE"/>
    <property type="match status" value="1"/>
</dbReference>
<evidence type="ECO:0000256" key="2">
    <source>
        <dbReference type="SAM" id="MobiDB-lite"/>
    </source>
</evidence>
<evidence type="ECO:0000313" key="5">
    <source>
        <dbReference type="Proteomes" id="UP000054251"/>
    </source>
</evidence>
<keyword evidence="5" id="KW-1185">Reference proteome</keyword>
<reference evidence="4 5" key="1">
    <citation type="submission" date="2015-11" db="EMBL/GenBank/DDBJ databases">
        <title>The genome of Debaryomyces fabryi.</title>
        <authorList>
            <person name="Tafer H."/>
            <person name="Lopandic K."/>
        </authorList>
    </citation>
    <scope>NUCLEOTIDE SEQUENCE [LARGE SCALE GENOMIC DNA]</scope>
    <source>
        <strain evidence="4 5">CBS 789</strain>
    </source>
</reference>
<feature type="compositionally biased region" description="Low complexity" evidence="2">
    <location>
        <begin position="666"/>
        <end position="678"/>
    </location>
</feature>
<evidence type="ECO:0000313" key="4">
    <source>
        <dbReference type="EMBL" id="KRZ98671.1"/>
    </source>
</evidence>
<dbReference type="InterPro" id="IPR003892">
    <property type="entry name" value="CUE"/>
</dbReference>
<feature type="compositionally biased region" description="Low complexity" evidence="2">
    <location>
        <begin position="394"/>
        <end position="410"/>
    </location>
</feature>
<feature type="non-terminal residue" evidence="4">
    <location>
        <position position="792"/>
    </location>
</feature>
<feature type="compositionally biased region" description="Basic and acidic residues" evidence="2">
    <location>
        <begin position="427"/>
        <end position="441"/>
    </location>
</feature>
<keyword evidence="1" id="KW-0833">Ubl conjugation pathway</keyword>